<reference evidence="1" key="1">
    <citation type="submission" date="2018-11" db="EMBL/GenBank/DDBJ databases">
        <authorList>
            <consortium name="Pathogen Informatics"/>
        </authorList>
    </citation>
    <scope>NUCLEOTIDE SEQUENCE</scope>
</reference>
<sequence length="143" mass="14661">MRLLNSRITWSDVDTRLAGERMVVWLGHGTVLPACPNTASSAVKSAASGPRDKAALGQGVSRCDEADQWGGCGGGSRRLGSWREGRGGLIAGAKWYSEHETDAGHAEGDGLLAEVGGWLVGWLVGDEAGAAVGAGYKVGLQGG</sequence>
<comment type="caution">
    <text evidence="1">The sequence shown here is derived from an EMBL/GenBank/DDBJ whole genome shotgun (WGS) entry which is preliminary data.</text>
</comment>
<name>A0A448XL31_9PLAT</name>
<evidence type="ECO:0000313" key="1">
    <source>
        <dbReference type="EMBL" id="VEL39203.1"/>
    </source>
</evidence>
<dbReference type="EMBL" id="CAAALY010260438">
    <property type="protein sequence ID" value="VEL39203.1"/>
    <property type="molecule type" value="Genomic_DNA"/>
</dbReference>
<organism evidence="1 2">
    <name type="scientific">Protopolystoma xenopodis</name>
    <dbReference type="NCBI Taxonomy" id="117903"/>
    <lineage>
        <taxon>Eukaryota</taxon>
        <taxon>Metazoa</taxon>
        <taxon>Spiralia</taxon>
        <taxon>Lophotrochozoa</taxon>
        <taxon>Platyhelminthes</taxon>
        <taxon>Monogenea</taxon>
        <taxon>Polyopisthocotylea</taxon>
        <taxon>Polystomatidea</taxon>
        <taxon>Polystomatidae</taxon>
        <taxon>Protopolystoma</taxon>
    </lineage>
</organism>
<protein>
    <submittedName>
        <fullName evidence="1">Uncharacterized protein</fullName>
    </submittedName>
</protein>
<keyword evidence="2" id="KW-1185">Reference proteome</keyword>
<dbReference type="Proteomes" id="UP000784294">
    <property type="component" value="Unassembled WGS sequence"/>
</dbReference>
<gene>
    <name evidence="1" type="ORF">PXEA_LOCUS32643</name>
</gene>
<dbReference type="AlphaFoldDB" id="A0A448XL31"/>
<proteinExistence type="predicted"/>
<evidence type="ECO:0000313" key="2">
    <source>
        <dbReference type="Proteomes" id="UP000784294"/>
    </source>
</evidence>
<accession>A0A448XL31</accession>